<dbReference type="EMBL" id="QOWE01000018">
    <property type="protein sequence ID" value="RCR67646.1"/>
    <property type="molecule type" value="Genomic_DNA"/>
</dbReference>
<evidence type="ECO:0000313" key="4">
    <source>
        <dbReference type="Proteomes" id="UP000253383"/>
    </source>
</evidence>
<keyword evidence="1" id="KW-0812">Transmembrane</keyword>
<feature type="transmembrane region" description="Helical" evidence="1">
    <location>
        <begin position="36"/>
        <end position="56"/>
    </location>
</feature>
<dbReference type="InterPro" id="IPR011600">
    <property type="entry name" value="Pept_C14_caspase"/>
</dbReference>
<reference evidence="3 4" key="1">
    <citation type="submission" date="2018-07" db="EMBL/GenBank/DDBJ databases">
        <title>Genome analysis of Larkinella rosea.</title>
        <authorList>
            <person name="Zhou Z."/>
            <person name="Wang G."/>
        </authorList>
    </citation>
    <scope>NUCLEOTIDE SEQUENCE [LARGE SCALE GENOMIC DNA]</scope>
    <source>
        <strain evidence="4">zzj9</strain>
    </source>
</reference>
<evidence type="ECO:0000256" key="1">
    <source>
        <dbReference type="SAM" id="Phobius"/>
    </source>
</evidence>
<dbReference type="AlphaFoldDB" id="A0A368JKS4"/>
<keyword evidence="1" id="KW-1133">Transmembrane helix</keyword>
<feature type="domain" description="Peptidase C14 caspase" evidence="2">
    <location>
        <begin position="94"/>
        <end position="288"/>
    </location>
</feature>
<dbReference type="GO" id="GO:0006508">
    <property type="term" value="P:proteolysis"/>
    <property type="evidence" value="ECO:0007669"/>
    <property type="project" value="InterPro"/>
</dbReference>
<dbReference type="Gene3D" id="3.40.50.1460">
    <property type="match status" value="1"/>
</dbReference>
<dbReference type="Pfam" id="PF00656">
    <property type="entry name" value="Peptidase_C14"/>
    <property type="match status" value="1"/>
</dbReference>
<organism evidence="3 4">
    <name type="scientific">Larkinella punicea</name>
    <dbReference type="NCBI Taxonomy" id="2315727"/>
    <lineage>
        <taxon>Bacteria</taxon>
        <taxon>Pseudomonadati</taxon>
        <taxon>Bacteroidota</taxon>
        <taxon>Cytophagia</taxon>
        <taxon>Cytophagales</taxon>
        <taxon>Spirosomataceae</taxon>
        <taxon>Larkinella</taxon>
    </lineage>
</organism>
<gene>
    <name evidence="3" type="ORF">DUE52_21325</name>
</gene>
<dbReference type="Proteomes" id="UP000253383">
    <property type="component" value="Unassembled WGS sequence"/>
</dbReference>
<evidence type="ECO:0000259" key="2">
    <source>
        <dbReference type="Pfam" id="PF00656"/>
    </source>
</evidence>
<keyword evidence="1" id="KW-0472">Membrane</keyword>
<sequence>MAWPEAALGRGRFLFSHFFKKGDNLSPVTDMDGYKIIFYMRSIVLFCLCLVSLTTLQAQTQPTFHVIMIGATEDKTLARACQLDILRFHEQFSKIAESIGYVYKPGVLVKENFSNDAIRKSIQGLTCGAEDIVVFYYTGHGFNLSKYAGNFPIMAIDTTGDGNFPLMLIHEELMKKKARFCLTIGDCCNKVIDENVPQDRSMVKGTACNPAIFRQLFLQQRGGVIAASSKRGQVSGAAPGGSFYTWSLLQSIDYACHYNERVTWEQLLDDTQTRMWSIQAARQAKQESIFTVGLASDSTATAPDSQVAVVPANPTAAPSSASVDSNAVAPAQTPVVAVAPQPAAPASAQRPDFSDVNGFLNTLADESLTYAVRTSKQTQAGQYFVHNARVKVYVNATQVALIPLDQLMSRYSTLAKSIRQVNIVERLSKLDPSGRFYTEVAVQEIWNQ</sequence>
<accession>A0A368JKS4</accession>
<name>A0A368JKS4_9BACT</name>
<dbReference type="GO" id="GO:0004197">
    <property type="term" value="F:cysteine-type endopeptidase activity"/>
    <property type="evidence" value="ECO:0007669"/>
    <property type="project" value="InterPro"/>
</dbReference>
<evidence type="ECO:0000313" key="3">
    <source>
        <dbReference type="EMBL" id="RCR67646.1"/>
    </source>
</evidence>
<comment type="caution">
    <text evidence="3">The sequence shown here is derived from an EMBL/GenBank/DDBJ whole genome shotgun (WGS) entry which is preliminary data.</text>
</comment>
<dbReference type="OrthoDB" id="976354at2"/>
<proteinExistence type="predicted"/>
<keyword evidence="4" id="KW-1185">Reference proteome</keyword>
<protein>
    <submittedName>
        <fullName evidence="3">Caspase family protein</fullName>
    </submittedName>
</protein>